<organism evidence="1 2">
    <name type="scientific">Actinoplanes oblitus</name>
    <dbReference type="NCBI Taxonomy" id="3040509"/>
    <lineage>
        <taxon>Bacteria</taxon>
        <taxon>Bacillati</taxon>
        <taxon>Actinomycetota</taxon>
        <taxon>Actinomycetes</taxon>
        <taxon>Micromonosporales</taxon>
        <taxon>Micromonosporaceae</taxon>
        <taxon>Actinoplanes</taxon>
    </lineage>
</organism>
<sequence>MEAEELTREDPGPALIPLNTHELRVGDIVHLFGMRVHLSREPHIEKRQRVVYAWDGDVLNPEEAIAYGMVPRSFLGDNRWHEEHGWVWEQTNRWLVQGNDLAMWAVERPAEAEAS</sequence>
<protein>
    <recommendedName>
        <fullName evidence="3">RAMA domain-containing protein</fullName>
    </recommendedName>
</protein>
<evidence type="ECO:0008006" key="3">
    <source>
        <dbReference type="Google" id="ProtNLM"/>
    </source>
</evidence>
<keyword evidence="2" id="KW-1185">Reference proteome</keyword>
<dbReference type="EMBL" id="CP126980">
    <property type="protein sequence ID" value="WIM95788.1"/>
    <property type="molecule type" value="Genomic_DNA"/>
</dbReference>
<gene>
    <name evidence="1" type="ORF">ACTOB_007921</name>
</gene>
<reference evidence="1 2" key="1">
    <citation type="submission" date="2023-06" db="EMBL/GenBank/DDBJ databases">
        <authorList>
            <person name="Yushchuk O."/>
            <person name="Binda E."/>
            <person name="Ruckert-Reed C."/>
            <person name="Fedorenko V."/>
            <person name="Kalinowski J."/>
            <person name="Marinelli F."/>
        </authorList>
    </citation>
    <scope>NUCLEOTIDE SEQUENCE [LARGE SCALE GENOMIC DNA]</scope>
    <source>
        <strain evidence="1 2">NRRL 3884</strain>
    </source>
</reference>
<proteinExistence type="predicted"/>
<dbReference type="RefSeq" id="WP_284917100.1">
    <property type="nucleotide sequence ID" value="NZ_CP126980.1"/>
</dbReference>
<accession>A0ABY8WH13</accession>
<evidence type="ECO:0000313" key="2">
    <source>
        <dbReference type="Proteomes" id="UP001240150"/>
    </source>
</evidence>
<dbReference type="Proteomes" id="UP001240150">
    <property type="component" value="Chromosome"/>
</dbReference>
<name>A0ABY8WH13_9ACTN</name>
<evidence type="ECO:0000313" key="1">
    <source>
        <dbReference type="EMBL" id="WIM95788.1"/>
    </source>
</evidence>